<accession>A0ABY4SS50</accession>
<sequence length="88" mass="9071">MIRSTLVLAAALGALSLAGCDDYRQDAAEAPEAAPPLEVAPSAEDAAAPVVAPDVQDPAPTAPPVDTLPPEERSSEQTVQPESETLFY</sequence>
<evidence type="ECO:0000313" key="2">
    <source>
        <dbReference type="EMBL" id="URI15909.1"/>
    </source>
</evidence>
<organism evidence="2 3">
    <name type="scientific">Brevundimonas albigilva</name>
    <dbReference type="NCBI Taxonomy" id="1312364"/>
    <lineage>
        <taxon>Bacteria</taxon>
        <taxon>Pseudomonadati</taxon>
        <taxon>Pseudomonadota</taxon>
        <taxon>Alphaproteobacteria</taxon>
        <taxon>Caulobacterales</taxon>
        <taxon>Caulobacteraceae</taxon>
        <taxon>Brevundimonas</taxon>
    </lineage>
</organism>
<reference evidence="2" key="1">
    <citation type="submission" date="2022-05" db="EMBL/GenBank/DDBJ databases">
        <title>Brevundimonas albigilva TT17 genome sequence.</title>
        <authorList>
            <person name="Lee K."/>
            <person name="Son H."/>
        </authorList>
    </citation>
    <scope>NUCLEOTIDE SEQUENCE</scope>
    <source>
        <strain evidence="2">TT17</strain>
    </source>
</reference>
<evidence type="ECO:0000313" key="3">
    <source>
        <dbReference type="Proteomes" id="UP001055429"/>
    </source>
</evidence>
<dbReference type="Proteomes" id="UP001055429">
    <property type="component" value="Chromosome"/>
</dbReference>
<gene>
    <name evidence="2" type="ORF">M8231_02650</name>
</gene>
<protein>
    <submittedName>
        <fullName evidence="2">Uncharacterized protein</fullName>
    </submittedName>
</protein>
<dbReference type="RefSeq" id="WP_249751276.1">
    <property type="nucleotide sequence ID" value="NZ_CP097298.1"/>
</dbReference>
<feature type="region of interest" description="Disordered" evidence="1">
    <location>
        <begin position="28"/>
        <end position="88"/>
    </location>
</feature>
<feature type="compositionally biased region" description="Polar residues" evidence="1">
    <location>
        <begin position="76"/>
        <end position="88"/>
    </location>
</feature>
<keyword evidence="3" id="KW-1185">Reference proteome</keyword>
<feature type="compositionally biased region" description="Low complexity" evidence="1">
    <location>
        <begin position="28"/>
        <end position="59"/>
    </location>
</feature>
<evidence type="ECO:0000256" key="1">
    <source>
        <dbReference type="SAM" id="MobiDB-lite"/>
    </source>
</evidence>
<dbReference type="EMBL" id="CP097649">
    <property type="protein sequence ID" value="URI15909.1"/>
    <property type="molecule type" value="Genomic_DNA"/>
</dbReference>
<dbReference type="PROSITE" id="PS51257">
    <property type="entry name" value="PROKAR_LIPOPROTEIN"/>
    <property type="match status" value="1"/>
</dbReference>
<name>A0ABY4SS50_9CAUL</name>
<proteinExistence type="predicted"/>